<evidence type="ECO:0000313" key="1">
    <source>
        <dbReference type="EnsemblMetazoa" id="AMEC002051-PA"/>
    </source>
</evidence>
<dbReference type="Proteomes" id="UP000075902">
    <property type="component" value="Unassembled WGS sequence"/>
</dbReference>
<reference evidence="1" key="2">
    <citation type="submission" date="2020-05" db="UniProtKB">
        <authorList>
            <consortium name="EnsemblMetazoa"/>
        </authorList>
    </citation>
    <scope>IDENTIFICATION</scope>
    <source>
        <strain evidence="1">CM1001059</strain>
    </source>
</reference>
<name>A0A182TGT3_9DIPT</name>
<dbReference type="AlphaFoldDB" id="A0A182TGT3"/>
<sequence>MSGQVHCSAEGSLSPATIGSPKKRILQLNFRCGHFIATHEARFADSNDCYQFGLEQMPHFMWSLNRRCKIPLERSYRLDGDGHQFLLISQCLNVVQEQKVGNGAYWLFVNKRNTPEQNGKIIQQLPLPKAMINQLFEQNSNASSKDACRCDRFEHHIRAIKRCNMPFIAASADRDYKHQASHFNLEEQEQSDIVNDYVAVLEEGMMFAIDPYGAI</sequence>
<protein>
    <submittedName>
        <fullName evidence="1">Uncharacterized protein</fullName>
    </submittedName>
</protein>
<reference evidence="2" key="1">
    <citation type="submission" date="2014-01" db="EMBL/GenBank/DDBJ databases">
        <title>The Genome Sequence of Anopheles melas CM1001059_A (V2).</title>
        <authorList>
            <consortium name="The Broad Institute Genomics Platform"/>
            <person name="Neafsey D.E."/>
            <person name="Besansky N."/>
            <person name="Howell P."/>
            <person name="Walton C."/>
            <person name="Young S.K."/>
            <person name="Zeng Q."/>
            <person name="Gargeya S."/>
            <person name="Fitzgerald M."/>
            <person name="Haas B."/>
            <person name="Abouelleil A."/>
            <person name="Allen A.W."/>
            <person name="Alvarado L."/>
            <person name="Arachchi H.M."/>
            <person name="Berlin A.M."/>
            <person name="Chapman S.B."/>
            <person name="Gainer-Dewar J."/>
            <person name="Goldberg J."/>
            <person name="Griggs A."/>
            <person name="Gujja S."/>
            <person name="Hansen M."/>
            <person name="Howarth C."/>
            <person name="Imamovic A."/>
            <person name="Ireland A."/>
            <person name="Larimer J."/>
            <person name="McCowan C."/>
            <person name="Murphy C."/>
            <person name="Pearson M."/>
            <person name="Poon T.W."/>
            <person name="Priest M."/>
            <person name="Roberts A."/>
            <person name="Saif S."/>
            <person name="Shea T."/>
            <person name="Sisk P."/>
            <person name="Sykes S."/>
            <person name="Wortman J."/>
            <person name="Nusbaum C."/>
            <person name="Birren B."/>
        </authorList>
    </citation>
    <scope>NUCLEOTIDE SEQUENCE [LARGE SCALE GENOMIC DNA]</scope>
    <source>
        <strain evidence="2">CM1001059</strain>
    </source>
</reference>
<evidence type="ECO:0000313" key="2">
    <source>
        <dbReference type="Proteomes" id="UP000075902"/>
    </source>
</evidence>
<keyword evidence="2" id="KW-1185">Reference proteome</keyword>
<organism evidence="1 2">
    <name type="scientific">Anopheles melas</name>
    <dbReference type="NCBI Taxonomy" id="34690"/>
    <lineage>
        <taxon>Eukaryota</taxon>
        <taxon>Metazoa</taxon>
        <taxon>Ecdysozoa</taxon>
        <taxon>Arthropoda</taxon>
        <taxon>Hexapoda</taxon>
        <taxon>Insecta</taxon>
        <taxon>Pterygota</taxon>
        <taxon>Neoptera</taxon>
        <taxon>Endopterygota</taxon>
        <taxon>Diptera</taxon>
        <taxon>Nematocera</taxon>
        <taxon>Culicoidea</taxon>
        <taxon>Culicidae</taxon>
        <taxon>Anophelinae</taxon>
        <taxon>Anopheles</taxon>
    </lineage>
</organism>
<dbReference type="EnsemblMetazoa" id="AMEC002051-RA">
    <property type="protein sequence ID" value="AMEC002051-PA"/>
    <property type="gene ID" value="AMEC002051"/>
</dbReference>
<dbReference type="VEuPathDB" id="VectorBase:AMEC002051"/>
<proteinExistence type="predicted"/>
<accession>A0A182TGT3</accession>